<reference evidence="5 6" key="1">
    <citation type="journal article" date="2006" name="Mol. Plant Microbe Interact.">
        <title>Identification of open reading frames unique to a select agent: Ralstonia solanacearum race 3 biovar 2.</title>
        <authorList>
            <person name="Gabriel D.W."/>
            <person name="Allen C."/>
            <person name="Schell M."/>
            <person name="Denny T.P."/>
            <person name="Greenberg J.T."/>
            <person name="Duan Y.P."/>
            <person name="Flores-Cruz Z."/>
            <person name="Huang Q."/>
            <person name="Clifford J.M."/>
            <person name="Presting G."/>
            <person name="Gonzalez E.T."/>
            <person name="Reddy J."/>
            <person name="Elphinstone J."/>
            <person name="Swanson J."/>
            <person name="Yao J."/>
            <person name="Mulholland V."/>
            <person name="Liu L."/>
            <person name="Farmerie W."/>
            <person name="Patnaikuni M."/>
            <person name="Balogh B."/>
            <person name="Norman D."/>
            <person name="Alvarez A."/>
            <person name="Castillo J.A."/>
            <person name="Jones J."/>
            <person name="Saddler G."/>
            <person name="Walunas T."/>
            <person name="Zhukov A."/>
            <person name="Mikhailova N."/>
        </authorList>
    </citation>
    <scope>NUCLEOTIDE SEQUENCE [LARGE SCALE GENOMIC DNA]</scope>
    <source>
        <strain evidence="5 6">UW551</strain>
    </source>
</reference>
<dbReference type="PANTHER" id="PTHR24198:SF165">
    <property type="entry name" value="ANKYRIN REPEAT-CONTAINING PROTEIN-RELATED"/>
    <property type="match status" value="1"/>
</dbReference>
<dbReference type="InterPro" id="IPR002110">
    <property type="entry name" value="Ankyrin_rpt"/>
</dbReference>
<dbReference type="SMART" id="SM00248">
    <property type="entry name" value="ANK"/>
    <property type="match status" value="4"/>
</dbReference>
<dbReference type="Gene3D" id="1.25.40.20">
    <property type="entry name" value="Ankyrin repeat-containing domain"/>
    <property type="match status" value="1"/>
</dbReference>
<evidence type="ECO:0000256" key="3">
    <source>
        <dbReference type="PROSITE-ProRule" id="PRU00023"/>
    </source>
</evidence>
<dbReference type="PROSITE" id="PS50088">
    <property type="entry name" value="ANK_REPEAT"/>
    <property type="match status" value="2"/>
</dbReference>
<feature type="compositionally biased region" description="Low complexity" evidence="4">
    <location>
        <begin position="257"/>
        <end position="290"/>
    </location>
</feature>
<dbReference type="PRINTS" id="PR01415">
    <property type="entry name" value="ANKYRIN"/>
</dbReference>
<dbReference type="InterPro" id="IPR036770">
    <property type="entry name" value="Ankyrin_rpt-contain_sf"/>
</dbReference>
<dbReference type="Proteomes" id="UP000005933">
    <property type="component" value="Unassembled WGS sequence"/>
</dbReference>
<keyword evidence="2 3" id="KW-0040">ANK repeat</keyword>
<evidence type="ECO:0000313" key="6">
    <source>
        <dbReference type="Proteomes" id="UP000005933"/>
    </source>
</evidence>
<proteinExistence type="predicted"/>
<dbReference type="PROSITE" id="PS50297">
    <property type="entry name" value="ANK_REP_REGION"/>
    <property type="match status" value="2"/>
</dbReference>
<feature type="region of interest" description="Disordered" evidence="4">
    <location>
        <begin position="255"/>
        <end position="319"/>
    </location>
</feature>
<dbReference type="AlphaFoldDB" id="A0AB33V857"/>
<evidence type="ECO:0000256" key="1">
    <source>
        <dbReference type="ARBA" id="ARBA00022737"/>
    </source>
</evidence>
<gene>
    <name evidence="5" type="ORF">RRSL_00547</name>
</gene>
<accession>A0AB33V857</accession>
<evidence type="ECO:0000313" key="5">
    <source>
        <dbReference type="EMBL" id="EAP71040.1"/>
    </source>
</evidence>
<organism evidence="5 6">
    <name type="scientific">Ralstonia solanacearum (strain UW551)</name>
    <dbReference type="NCBI Taxonomy" id="342110"/>
    <lineage>
        <taxon>Bacteria</taxon>
        <taxon>Pseudomonadati</taxon>
        <taxon>Pseudomonadota</taxon>
        <taxon>Betaproteobacteria</taxon>
        <taxon>Burkholderiales</taxon>
        <taxon>Burkholderiaceae</taxon>
        <taxon>Ralstonia</taxon>
        <taxon>Ralstonia solanacearum species complex</taxon>
    </lineage>
</organism>
<sequence>MCGTWANSSPRCAASRWTASPARRPRISSAYSMRYRDNLKRSLKQSALAAGLLMTLSCAARATPQDDLRDAVEYNRPALVQKFVAQGVDPNLNTRDGTPLLVDALKDGNTDVAEALIRAKGLDFERTNAAGENALMMAAYQGLLPLVRLMIETYEVEVNKTGWTALHYAATNGHDAIVKYLIDHAAYIDAESPNGTTPLMMAAMSGHITTVKLLLDEGADMNLRNQQKMDVIDFAKRYHQDEIAAGLESRRRMLAEPGAQPAPARSPAAPAVPAPRGAGHARADAGAAPARARHRPRCHQRPAGLAVRPEDDSAAGPARQLMSPAGHALRSTAPVSVRSPAAAAGTARFDRVQPMPPAASVWQARCILRAMAGLHSAPGFAFRGPFSARSCDSPGCIFGVEMVRKFVFFAPI</sequence>
<keyword evidence="1" id="KW-0677">Repeat</keyword>
<feature type="repeat" description="ANK" evidence="3">
    <location>
        <begin position="161"/>
        <end position="193"/>
    </location>
</feature>
<protein>
    <submittedName>
        <fullName evidence="5">Ankyrin homolog</fullName>
    </submittedName>
</protein>
<evidence type="ECO:0000256" key="2">
    <source>
        <dbReference type="ARBA" id="ARBA00023043"/>
    </source>
</evidence>
<comment type="caution">
    <text evidence="5">The sequence shown here is derived from an EMBL/GenBank/DDBJ whole genome shotgun (WGS) entry which is preliminary data.</text>
</comment>
<dbReference type="SUPFAM" id="SSF48403">
    <property type="entry name" value="Ankyrin repeat"/>
    <property type="match status" value="1"/>
</dbReference>
<feature type="compositionally biased region" description="Basic residues" evidence="4">
    <location>
        <begin position="291"/>
        <end position="300"/>
    </location>
</feature>
<name>A0AB33V857_RALSU</name>
<feature type="repeat" description="ANK" evidence="3">
    <location>
        <begin position="194"/>
        <end position="226"/>
    </location>
</feature>
<dbReference type="Pfam" id="PF12796">
    <property type="entry name" value="Ank_2"/>
    <property type="match status" value="1"/>
</dbReference>
<dbReference type="PANTHER" id="PTHR24198">
    <property type="entry name" value="ANKYRIN REPEAT AND PROTEIN KINASE DOMAIN-CONTAINING PROTEIN"/>
    <property type="match status" value="1"/>
</dbReference>
<dbReference type="EMBL" id="AAKL01000069">
    <property type="protein sequence ID" value="EAP71040.1"/>
    <property type="molecule type" value="Genomic_DNA"/>
</dbReference>
<evidence type="ECO:0000256" key="4">
    <source>
        <dbReference type="SAM" id="MobiDB-lite"/>
    </source>
</evidence>